<organism evidence="9 10">
    <name type="scientific">Aspergillus japonicus CBS 114.51</name>
    <dbReference type="NCBI Taxonomy" id="1448312"/>
    <lineage>
        <taxon>Eukaryota</taxon>
        <taxon>Fungi</taxon>
        <taxon>Dikarya</taxon>
        <taxon>Ascomycota</taxon>
        <taxon>Pezizomycotina</taxon>
        <taxon>Eurotiomycetes</taxon>
        <taxon>Eurotiomycetidae</taxon>
        <taxon>Eurotiales</taxon>
        <taxon>Aspergillaceae</taxon>
        <taxon>Aspergillus</taxon>
        <taxon>Aspergillus subgen. Circumdati</taxon>
    </lineage>
</organism>
<dbReference type="GeneID" id="37178937"/>
<evidence type="ECO:0000313" key="10">
    <source>
        <dbReference type="Proteomes" id="UP000249497"/>
    </source>
</evidence>
<evidence type="ECO:0000313" key="9">
    <source>
        <dbReference type="EMBL" id="RAH79234.1"/>
    </source>
</evidence>
<dbReference type="Proteomes" id="UP000249497">
    <property type="component" value="Unassembled WGS sequence"/>
</dbReference>
<dbReference type="PIRSF" id="PIRSF006060">
    <property type="entry name" value="AA_transporter"/>
    <property type="match status" value="1"/>
</dbReference>
<feature type="transmembrane region" description="Helical" evidence="7">
    <location>
        <begin position="148"/>
        <end position="168"/>
    </location>
</feature>
<evidence type="ECO:0000256" key="2">
    <source>
        <dbReference type="ARBA" id="ARBA00022448"/>
    </source>
</evidence>
<dbReference type="InterPro" id="IPR050524">
    <property type="entry name" value="APC_YAT"/>
</dbReference>
<feature type="transmembrane region" description="Helical" evidence="7">
    <location>
        <begin position="65"/>
        <end position="85"/>
    </location>
</feature>
<dbReference type="PANTHER" id="PTHR43341:SF39">
    <property type="entry name" value="AMINO ACID TRANSPORTER (EUROFUNG)-RELATED"/>
    <property type="match status" value="1"/>
</dbReference>
<keyword evidence="6 7" id="KW-0472">Membrane</keyword>
<gene>
    <name evidence="9" type="ORF">BO86DRAFT_421002</name>
</gene>
<dbReference type="InterPro" id="IPR004840">
    <property type="entry name" value="Amino_acid_permease_CS"/>
</dbReference>
<evidence type="ECO:0000256" key="7">
    <source>
        <dbReference type="SAM" id="Phobius"/>
    </source>
</evidence>
<dbReference type="PANTHER" id="PTHR43341">
    <property type="entry name" value="AMINO ACID PERMEASE"/>
    <property type="match status" value="1"/>
</dbReference>
<dbReference type="PROSITE" id="PS00218">
    <property type="entry name" value="AMINO_ACID_PERMEASE_1"/>
    <property type="match status" value="1"/>
</dbReference>
<sequence length="539" mass="58318">MAVPEKNGVVDAPTTDIEASAIHREDGSVHRGLKSRHIQFMALGGTIGTGLFLSIGTALTRGGPLSLLLGYSVTGMFLYAMMTGLGEMASWLPLPGAIPQFCSRYVDDALGFAIGYNSWYAATFSACSDISAASVVIKYWTDEVNPGVWITIIIVSIVLLNCIAVGIFGEAEFIFVIVKVVTLLGLLVLSLVIDLGGGPTHDRLGFRYWKHPGAMKEYLAGGSLGHFLGFFSVLINASFSYGGIELVAVAAGEATNPRRNIPKAVRRTFWRILFFFVLGTLAVGCLVPYDEPHLLSAQASDAPGAAQSPWVIAITKAGISGLPSVINAVILSSAISAANEWLFAGSRYLYALADNRHAPRVFSRCSKRGVPYVSTLFTACVLCLTYLNISSRGSTVFQWFSSITAISNCFTWGAICVAYVQFHRALQAQGVGRDTLPYRAPLQPYATYAALVFFGIVVVFSGFAVFVGHFDAQGFLTTYINIPVFVTLYVGFKVITKSKIRAPAEIDLFSGKAQVDMEECRWVESEPRHVLGKVWAWIA</sequence>
<reference evidence="9 10" key="1">
    <citation type="submission" date="2018-02" db="EMBL/GenBank/DDBJ databases">
        <title>The genomes of Aspergillus section Nigri reveals drivers in fungal speciation.</title>
        <authorList>
            <consortium name="DOE Joint Genome Institute"/>
            <person name="Vesth T.C."/>
            <person name="Nybo J."/>
            <person name="Theobald S."/>
            <person name="Brandl J."/>
            <person name="Frisvad J.C."/>
            <person name="Nielsen K.F."/>
            <person name="Lyhne E.K."/>
            <person name="Kogle M.E."/>
            <person name="Kuo A."/>
            <person name="Riley R."/>
            <person name="Clum A."/>
            <person name="Nolan M."/>
            <person name="Lipzen A."/>
            <person name="Salamov A."/>
            <person name="Henrissat B."/>
            <person name="Wiebenga A."/>
            <person name="De vries R.P."/>
            <person name="Grigoriev I.V."/>
            <person name="Mortensen U.H."/>
            <person name="Andersen M.R."/>
            <person name="Baker S.E."/>
        </authorList>
    </citation>
    <scope>NUCLEOTIDE SEQUENCE [LARGE SCALE GENOMIC DNA]</scope>
    <source>
        <strain evidence="9 10">CBS 114.51</strain>
    </source>
</reference>
<feature type="transmembrane region" description="Helical" evidence="7">
    <location>
        <begin position="445"/>
        <end position="466"/>
    </location>
</feature>
<keyword evidence="5 7" id="KW-1133">Transmembrane helix</keyword>
<dbReference type="FunFam" id="1.20.1740.10:FF:000006">
    <property type="entry name" value="General amino acid permease"/>
    <property type="match status" value="1"/>
</dbReference>
<keyword evidence="3 7" id="KW-0812">Transmembrane</keyword>
<dbReference type="Pfam" id="PF00324">
    <property type="entry name" value="AA_permease"/>
    <property type="match status" value="1"/>
</dbReference>
<dbReference type="Gene3D" id="1.20.1740.10">
    <property type="entry name" value="Amino acid/polyamine transporter I"/>
    <property type="match status" value="1"/>
</dbReference>
<feature type="transmembrane region" description="Helical" evidence="7">
    <location>
        <begin position="269"/>
        <end position="289"/>
    </location>
</feature>
<evidence type="ECO:0000256" key="1">
    <source>
        <dbReference type="ARBA" id="ARBA00004141"/>
    </source>
</evidence>
<feature type="transmembrane region" description="Helical" evidence="7">
    <location>
        <begin position="472"/>
        <end position="492"/>
    </location>
</feature>
<dbReference type="EMBL" id="KZ824817">
    <property type="protein sequence ID" value="RAH79234.1"/>
    <property type="molecule type" value="Genomic_DNA"/>
</dbReference>
<dbReference type="OrthoDB" id="3900342at2759"/>
<keyword evidence="10" id="KW-1185">Reference proteome</keyword>
<feature type="transmembrane region" description="Helical" evidence="7">
    <location>
        <begin position="174"/>
        <end position="197"/>
    </location>
</feature>
<accession>A0A8T8WUA0</accession>
<evidence type="ECO:0000259" key="8">
    <source>
        <dbReference type="Pfam" id="PF00324"/>
    </source>
</evidence>
<keyword evidence="2" id="KW-0813">Transport</keyword>
<evidence type="ECO:0000256" key="6">
    <source>
        <dbReference type="ARBA" id="ARBA00023136"/>
    </source>
</evidence>
<feature type="transmembrane region" description="Helical" evidence="7">
    <location>
        <begin position="40"/>
        <end position="59"/>
    </location>
</feature>
<dbReference type="InterPro" id="IPR004841">
    <property type="entry name" value="AA-permease/SLC12A_dom"/>
</dbReference>
<proteinExistence type="predicted"/>
<dbReference type="GO" id="GO:0015171">
    <property type="term" value="F:amino acid transmembrane transporter activity"/>
    <property type="evidence" value="ECO:0007669"/>
    <property type="project" value="TreeGrafter"/>
</dbReference>
<protein>
    <recommendedName>
        <fullName evidence="8">Amino acid permease/ SLC12A domain-containing protein</fullName>
    </recommendedName>
</protein>
<dbReference type="RefSeq" id="XP_025525128.1">
    <property type="nucleotide sequence ID" value="XM_025675245.1"/>
</dbReference>
<feature type="transmembrane region" description="Helical" evidence="7">
    <location>
        <begin position="399"/>
        <end position="420"/>
    </location>
</feature>
<evidence type="ECO:0000256" key="3">
    <source>
        <dbReference type="ARBA" id="ARBA00022692"/>
    </source>
</evidence>
<feature type="transmembrane region" description="Helical" evidence="7">
    <location>
        <begin position="218"/>
        <end position="239"/>
    </location>
</feature>
<comment type="subcellular location">
    <subcellularLocation>
        <location evidence="1">Membrane</location>
        <topology evidence="1">Multi-pass membrane protein</topology>
    </subcellularLocation>
</comment>
<feature type="domain" description="Amino acid permease/ SLC12A" evidence="8">
    <location>
        <begin position="37"/>
        <end position="500"/>
    </location>
</feature>
<feature type="transmembrane region" description="Helical" evidence="7">
    <location>
        <begin position="369"/>
        <end position="387"/>
    </location>
</feature>
<evidence type="ECO:0000256" key="5">
    <source>
        <dbReference type="ARBA" id="ARBA00022989"/>
    </source>
</evidence>
<evidence type="ECO:0000256" key="4">
    <source>
        <dbReference type="ARBA" id="ARBA00022970"/>
    </source>
</evidence>
<dbReference type="AlphaFoldDB" id="A0A8T8WUA0"/>
<name>A0A8T8WUA0_ASPJA</name>
<dbReference type="GO" id="GO:0016020">
    <property type="term" value="C:membrane"/>
    <property type="evidence" value="ECO:0007669"/>
    <property type="project" value="UniProtKB-SubCell"/>
</dbReference>
<keyword evidence="4" id="KW-0029">Amino-acid transport</keyword>